<evidence type="ECO:0000256" key="2">
    <source>
        <dbReference type="ARBA" id="ARBA00022516"/>
    </source>
</evidence>
<keyword evidence="5" id="KW-0560">Oxidoreductase</keyword>
<dbReference type="PANTHER" id="PTHR43775">
    <property type="entry name" value="FATTY ACID SYNTHASE"/>
    <property type="match status" value="1"/>
</dbReference>
<evidence type="ECO:0000256" key="5">
    <source>
        <dbReference type="ARBA" id="ARBA00023002"/>
    </source>
</evidence>
<proteinExistence type="predicted"/>
<evidence type="ECO:0000256" key="1">
    <source>
        <dbReference type="ARBA" id="ARBA00022450"/>
    </source>
</evidence>
<evidence type="ECO:0000259" key="9">
    <source>
        <dbReference type="Pfam" id="PF00109"/>
    </source>
</evidence>
<dbReference type="PANTHER" id="PTHR43775:SF7">
    <property type="entry name" value="FATTY ACID SYNTHASE"/>
    <property type="match status" value="1"/>
</dbReference>
<dbReference type="EMBL" id="UZAG01001453">
    <property type="protein sequence ID" value="VDO11317.1"/>
    <property type="molecule type" value="Genomic_DNA"/>
</dbReference>
<dbReference type="GO" id="GO:0004312">
    <property type="term" value="F:fatty acid synthase activity"/>
    <property type="evidence" value="ECO:0007669"/>
    <property type="project" value="TreeGrafter"/>
</dbReference>
<dbReference type="InterPro" id="IPR050091">
    <property type="entry name" value="PKS_NRPS_Biosynth_Enz"/>
</dbReference>
<keyword evidence="1" id="KW-0596">Phosphopantetheine</keyword>
<dbReference type="GO" id="GO:0006633">
    <property type="term" value="P:fatty acid biosynthetic process"/>
    <property type="evidence" value="ECO:0007669"/>
    <property type="project" value="UniProtKB-KW"/>
</dbReference>
<keyword evidence="8" id="KW-0511">Multifunctional enzyme</keyword>
<protein>
    <submittedName>
        <fullName evidence="12">Ketoacyl_synth_N domain-containing protein</fullName>
    </submittedName>
</protein>
<evidence type="ECO:0000256" key="8">
    <source>
        <dbReference type="ARBA" id="ARBA00023268"/>
    </source>
</evidence>
<organism evidence="12">
    <name type="scientific">Brugia timori</name>
    <dbReference type="NCBI Taxonomy" id="42155"/>
    <lineage>
        <taxon>Eukaryota</taxon>
        <taxon>Metazoa</taxon>
        <taxon>Ecdysozoa</taxon>
        <taxon>Nematoda</taxon>
        <taxon>Chromadorea</taxon>
        <taxon>Rhabditida</taxon>
        <taxon>Spirurina</taxon>
        <taxon>Spiruromorpha</taxon>
        <taxon>Filarioidea</taxon>
        <taxon>Onchocercidae</taxon>
        <taxon>Brugia</taxon>
    </lineage>
</organism>
<name>A0A0R3Q8B8_9BILA</name>
<keyword evidence="2" id="KW-0444">Lipid biosynthesis</keyword>
<keyword evidence="4" id="KW-0521">NADP</keyword>
<evidence type="ECO:0000313" key="10">
    <source>
        <dbReference type="EMBL" id="VDO11317.1"/>
    </source>
</evidence>
<feature type="domain" description="Beta-ketoacyl synthase-like N-terminal" evidence="9">
    <location>
        <begin position="33"/>
        <end position="109"/>
    </location>
</feature>
<keyword evidence="6" id="KW-0443">Lipid metabolism</keyword>
<dbReference type="InterPro" id="IPR016039">
    <property type="entry name" value="Thiolase-like"/>
</dbReference>
<evidence type="ECO:0000256" key="7">
    <source>
        <dbReference type="ARBA" id="ARBA00023160"/>
    </source>
</evidence>
<reference evidence="12" key="1">
    <citation type="submission" date="2017-02" db="UniProtKB">
        <authorList>
            <consortium name="WormBaseParasite"/>
        </authorList>
    </citation>
    <scope>IDENTIFICATION</scope>
</reference>
<dbReference type="AlphaFoldDB" id="A0A0R3Q8B8"/>
<keyword evidence="11" id="KW-1185">Reference proteome</keyword>
<gene>
    <name evidence="10" type="ORF">BTMF_LOCUS1900</name>
</gene>
<dbReference type="GO" id="GO:0016491">
    <property type="term" value="F:oxidoreductase activity"/>
    <property type="evidence" value="ECO:0007669"/>
    <property type="project" value="UniProtKB-KW"/>
</dbReference>
<accession>A0A0R3Q8B8</accession>
<dbReference type="InterPro" id="IPR014030">
    <property type="entry name" value="Ketoacyl_synth_N"/>
</dbReference>
<keyword evidence="3" id="KW-0276">Fatty acid metabolism</keyword>
<evidence type="ECO:0000313" key="12">
    <source>
        <dbReference type="WBParaSite" id="BTMF_0000257601-mRNA-1"/>
    </source>
</evidence>
<dbReference type="STRING" id="42155.A0A0R3Q8B8"/>
<dbReference type="WBParaSite" id="BTMF_0000257601-mRNA-1">
    <property type="protein sequence ID" value="BTMF_0000257601-mRNA-1"/>
    <property type="gene ID" value="BTMF_0000257601"/>
</dbReference>
<keyword evidence="7" id="KW-0275">Fatty acid biosynthesis</keyword>
<evidence type="ECO:0000256" key="6">
    <source>
        <dbReference type="ARBA" id="ARBA00023098"/>
    </source>
</evidence>
<reference evidence="10 11" key="2">
    <citation type="submission" date="2018-11" db="EMBL/GenBank/DDBJ databases">
        <authorList>
            <consortium name="Pathogen Informatics"/>
        </authorList>
    </citation>
    <scope>NUCLEOTIDE SEQUENCE [LARGE SCALE GENOMIC DNA]</scope>
</reference>
<dbReference type="Gene3D" id="3.40.47.10">
    <property type="match status" value="1"/>
</dbReference>
<dbReference type="Pfam" id="PF00109">
    <property type="entry name" value="ketoacyl-synt"/>
    <property type="match status" value="1"/>
</dbReference>
<sequence>MSTCNILTVLQRTGFALKLKSNCGREEKKSKGMFICTLLKQCLVIWCISGLNPTELRGSRTGVFVGCSASETGGVLTQDPETVTGYTLTGCVRSMFSNRLSFTFDLRGCELHHLRKTFSEKIPSALKCYLLLSCNFFKQLWIIQI</sequence>
<dbReference type="SUPFAM" id="SSF53901">
    <property type="entry name" value="Thiolase-like"/>
    <property type="match status" value="1"/>
</dbReference>
<evidence type="ECO:0000256" key="3">
    <source>
        <dbReference type="ARBA" id="ARBA00022832"/>
    </source>
</evidence>
<evidence type="ECO:0000313" key="11">
    <source>
        <dbReference type="Proteomes" id="UP000280834"/>
    </source>
</evidence>
<evidence type="ECO:0000256" key="4">
    <source>
        <dbReference type="ARBA" id="ARBA00022857"/>
    </source>
</evidence>
<dbReference type="Proteomes" id="UP000280834">
    <property type="component" value="Unassembled WGS sequence"/>
</dbReference>